<organism evidence="7 8">
    <name type="scientific">Liquorilactobacillus hordei</name>
    <dbReference type="NCBI Taxonomy" id="468911"/>
    <lineage>
        <taxon>Bacteria</taxon>
        <taxon>Bacillati</taxon>
        <taxon>Bacillota</taxon>
        <taxon>Bacilli</taxon>
        <taxon>Lactobacillales</taxon>
        <taxon>Lactobacillaceae</taxon>
        <taxon>Liquorilactobacillus</taxon>
    </lineage>
</organism>
<feature type="transmembrane region" description="Helical" evidence="6">
    <location>
        <begin position="298"/>
        <end position="318"/>
    </location>
</feature>
<evidence type="ECO:0000256" key="4">
    <source>
        <dbReference type="ARBA" id="ARBA00022989"/>
    </source>
</evidence>
<dbReference type="PANTHER" id="PTHR30250">
    <property type="entry name" value="PST FAMILY PREDICTED COLANIC ACID TRANSPORTER"/>
    <property type="match status" value="1"/>
</dbReference>
<protein>
    <submittedName>
        <fullName evidence="7">Sugar transporter</fullName>
    </submittedName>
</protein>
<dbReference type="PANTHER" id="PTHR30250:SF21">
    <property type="entry name" value="LIPID II FLIPPASE MURJ"/>
    <property type="match status" value="1"/>
</dbReference>
<name>A0A3Q8CRV9_9LACO</name>
<feature type="transmembrane region" description="Helical" evidence="6">
    <location>
        <begin position="167"/>
        <end position="185"/>
    </location>
</feature>
<dbReference type="RefSeq" id="WP_141052492.1">
    <property type="nucleotide sequence ID" value="NZ_CP018176.1"/>
</dbReference>
<evidence type="ECO:0000256" key="6">
    <source>
        <dbReference type="SAM" id="Phobius"/>
    </source>
</evidence>
<evidence type="ECO:0000256" key="2">
    <source>
        <dbReference type="ARBA" id="ARBA00022475"/>
    </source>
</evidence>
<feature type="transmembrane region" description="Helical" evidence="6">
    <location>
        <begin position="248"/>
        <end position="269"/>
    </location>
</feature>
<dbReference type="Proteomes" id="UP000314960">
    <property type="component" value="Chromosome"/>
</dbReference>
<evidence type="ECO:0000313" key="7">
    <source>
        <dbReference type="EMBL" id="AUJ28762.1"/>
    </source>
</evidence>
<feature type="transmembrane region" description="Helical" evidence="6">
    <location>
        <begin position="51"/>
        <end position="70"/>
    </location>
</feature>
<dbReference type="InterPro" id="IPR050833">
    <property type="entry name" value="Poly_Biosynth_Transport"/>
</dbReference>
<feature type="transmembrane region" description="Helical" evidence="6">
    <location>
        <begin position="377"/>
        <end position="396"/>
    </location>
</feature>
<feature type="transmembrane region" description="Helical" evidence="6">
    <location>
        <begin position="91"/>
        <end position="115"/>
    </location>
</feature>
<dbReference type="GO" id="GO:0005886">
    <property type="term" value="C:plasma membrane"/>
    <property type="evidence" value="ECO:0007669"/>
    <property type="project" value="UniProtKB-SubCell"/>
</dbReference>
<dbReference type="EMBL" id="CP018176">
    <property type="protein sequence ID" value="AUJ28762.1"/>
    <property type="molecule type" value="Genomic_DNA"/>
</dbReference>
<reference evidence="7 8" key="1">
    <citation type="submission" date="2016-11" db="EMBL/GenBank/DDBJ databases">
        <title>Interaction between Lactobacillus species and yeast in water kefir.</title>
        <authorList>
            <person name="Behr J."/>
            <person name="Xu D."/>
            <person name="Vogel R.F."/>
        </authorList>
    </citation>
    <scope>NUCLEOTIDE SEQUENCE [LARGE SCALE GENOMIC DNA]</scope>
    <source>
        <strain evidence="7 8">TMW 1.1822</strain>
    </source>
</reference>
<feature type="transmembrane region" description="Helical" evidence="6">
    <location>
        <begin position="191"/>
        <end position="213"/>
    </location>
</feature>
<evidence type="ECO:0000256" key="5">
    <source>
        <dbReference type="ARBA" id="ARBA00023136"/>
    </source>
</evidence>
<dbReference type="AlphaFoldDB" id="A0A3Q8CRV9"/>
<keyword evidence="2" id="KW-1003">Cell membrane</keyword>
<comment type="subcellular location">
    <subcellularLocation>
        <location evidence="1">Cell membrane</location>
        <topology evidence="1">Multi-pass membrane protein</topology>
    </subcellularLocation>
</comment>
<evidence type="ECO:0000313" key="8">
    <source>
        <dbReference type="Proteomes" id="UP000314960"/>
    </source>
</evidence>
<dbReference type="InterPro" id="IPR002797">
    <property type="entry name" value="Polysacc_synth"/>
</dbReference>
<proteinExistence type="predicted"/>
<feature type="transmembrane region" description="Helical" evidence="6">
    <location>
        <begin position="465"/>
        <end position="485"/>
    </location>
</feature>
<keyword evidence="5 6" id="KW-0472">Membrane</keyword>
<sequence length="522" mass="57952">MNKKLLSGSFWLSFGSVFSRALGILYLIPWLAMMGSKENINSAQALFNSTYNIYAIFLSLGMAGFPSAIARKVAMYNGKGEFANSQKIFKLGLGLMCISGLICALILYIAAPIFAANSPVVSQRDSVIAIRSMVPAIAILPAMSVIRGWFQGNQDLKPFGISQLWEQVFRVLFILVSSYLLIYIFHTSYVVAVYASVFAAFAGAIASYIYLIAHYRVKLPEYRMNLKSSKDPMLVNVRKIFMTITYESIPFVIVGAGINLCQIIDQLFFKQIMQGALGLSAAYTQQVYTAFSANPSKLTSVIIALAAAIAGSSLPLLATVNAGGQKQDVQRYLTDNINYLIFIVFPISTIFSALSFEANGIFFFFSKDGALFLAYNIWQSLIMAIAVNGLTVLQALRYSKKAMSYLLVGLIIKMCLQYPFVFIWQGTGAIMATNIAFLVICILVYRKIGKVFTIEFKKFMPNILLNIFFLIIVTVSQFVIASVYIPQTKLMALLYSVIFGLYAGLLYFVISKKFGFWNKIFG</sequence>
<keyword evidence="4 6" id="KW-1133">Transmembrane helix</keyword>
<keyword evidence="7" id="KW-0813">Transport</keyword>
<keyword evidence="3 6" id="KW-0812">Transmembrane</keyword>
<feature type="transmembrane region" description="Helical" evidence="6">
    <location>
        <begin position="339"/>
        <end position="365"/>
    </location>
</feature>
<feature type="transmembrane region" description="Helical" evidence="6">
    <location>
        <begin position="403"/>
        <end position="421"/>
    </location>
</feature>
<accession>A0A3Q8CRV9</accession>
<feature type="transmembrane region" description="Helical" evidence="6">
    <location>
        <begin position="427"/>
        <end position="445"/>
    </location>
</feature>
<feature type="transmembrane region" description="Helical" evidence="6">
    <location>
        <begin position="12"/>
        <end position="31"/>
    </location>
</feature>
<dbReference type="Pfam" id="PF01943">
    <property type="entry name" value="Polysacc_synt"/>
    <property type="match status" value="1"/>
</dbReference>
<evidence type="ECO:0000256" key="1">
    <source>
        <dbReference type="ARBA" id="ARBA00004651"/>
    </source>
</evidence>
<gene>
    <name evidence="7" type="ORF">BSQ49_00135</name>
</gene>
<evidence type="ECO:0000256" key="3">
    <source>
        <dbReference type="ARBA" id="ARBA00022692"/>
    </source>
</evidence>
<dbReference type="CDD" id="cd13124">
    <property type="entry name" value="MATE_SpoVB_like"/>
    <property type="match status" value="1"/>
</dbReference>
<dbReference type="PIRSF" id="PIRSF038958">
    <property type="entry name" value="PG_synth_SpoVB"/>
    <property type="match status" value="1"/>
</dbReference>
<feature type="transmembrane region" description="Helical" evidence="6">
    <location>
        <begin position="491"/>
        <end position="510"/>
    </location>
</feature>
<keyword evidence="7" id="KW-0762">Sugar transport</keyword>
<dbReference type="InterPro" id="IPR024923">
    <property type="entry name" value="PG_synth_SpoVB"/>
</dbReference>
<dbReference type="KEGG" id="lhw:BSQ49_00135"/>
<feature type="transmembrane region" description="Helical" evidence="6">
    <location>
        <begin position="127"/>
        <end position="146"/>
    </location>
</feature>